<dbReference type="InterPro" id="IPR010982">
    <property type="entry name" value="Lambda_DNA-bd_dom_sf"/>
</dbReference>
<proteinExistence type="predicted"/>
<dbReference type="PROSITE" id="PS50943">
    <property type="entry name" value="HTH_CROC1"/>
    <property type="match status" value="1"/>
</dbReference>
<dbReference type="Pfam" id="PF01381">
    <property type="entry name" value="HTH_3"/>
    <property type="match status" value="1"/>
</dbReference>
<dbReference type="SMART" id="SM00530">
    <property type="entry name" value="HTH_XRE"/>
    <property type="match status" value="1"/>
</dbReference>
<evidence type="ECO:0000313" key="3">
    <source>
        <dbReference type="Proteomes" id="UP000297348"/>
    </source>
</evidence>
<gene>
    <name evidence="2" type="ORF">EGT51_08765</name>
</gene>
<dbReference type="Proteomes" id="UP000297348">
    <property type="component" value="Unassembled WGS sequence"/>
</dbReference>
<evidence type="ECO:0000313" key="2">
    <source>
        <dbReference type="EMBL" id="TGD18392.1"/>
    </source>
</evidence>
<dbReference type="Gene3D" id="1.10.260.40">
    <property type="entry name" value="lambda repressor-like DNA-binding domains"/>
    <property type="match status" value="1"/>
</dbReference>
<accession>A0A4Z0J767</accession>
<dbReference type="SUPFAM" id="SSF47413">
    <property type="entry name" value="lambda repressor-like DNA-binding domains"/>
    <property type="match status" value="1"/>
</dbReference>
<evidence type="ECO:0000259" key="1">
    <source>
        <dbReference type="PROSITE" id="PS50943"/>
    </source>
</evidence>
<organism evidence="2 3">
    <name type="scientific">Levilactobacillus suantsaiihabitans</name>
    <dbReference type="NCBI Taxonomy" id="2487722"/>
    <lineage>
        <taxon>Bacteria</taxon>
        <taxon>Bacillati</taxon>
        <taxon>Bacillota</taxon>
        <taxon>Bacilli</taxon>
        <taxon>Lactobacillales</taxon>
        <taxon>Lactobacillaceae</taxon>
        <taxon>Levilactobacillus</taxon>
    </lineage>
</organism>
<sequence length="132" mass="15449">MVESRQLIDSMKRFCWRWTRMNNEIVIENIKKWLEKNHHPQSWLAKEINVSAPLISQMLNGERKIQTKYLLSIATVTGMSPEELARDEKVLADNELTCELRGDFSNPKLENQFDKLLWDIQCYVDLAGASHD</sequence>
<name>A0A4Z0J767_9LACO</name>
<comment type="caution">
    <text evidence="2">The sequence shown here is derived from an EMBL/GenBank/DDBJ whole genome shotgun (WGS) entry which is preliminary data.</text>
</comment>
<dbReference type="CDD" id="cd00093">
    <property type="entry name" value="HTH_XRE"/>
    <property type="match status" value="1"/>
</dbReference>
<dbReference type="AlphaFoldDB" id="A0A4Z0J767"/>
<dbReference type="EMBL" id="RKLX01000013">
    <property type="protein sequence ID" value="TGD18392.1"/>
    <property type="molecule type" value="Genomic_DNA"/>
</dbReference>
<protein>
    <submittedName>
        <fullName evidence="2">XRE family transcriptional regulator</fullName>
    </submittedName>
</protein>
<reference evidence="2 3" key="1">
    <citation type="submission" date="2018-10" db="EMBL/GenBank/DDBJ databases">
        <title>Lactobacillus sp. R7 and Lactobacillus sp. R19 isolated from fermented mustard green product of Taiwan.</title>
        <authorList>
            <person name="Lin S.-T."/>
        </authorList>
    </citation>
    <scope>NUCLEOTIDE SEQUENCE [LARGE SCALE GENOMIC DNA]</scope>
    <source>
        <strain evidence="2 3">BCRC 81129</strain>
    </source>
</reference>
<dbReference type="GO" id="GO:0003677">
    <property type="term" value="F:DNA binding"/>
    <property type="evidence" value="ECO:0007669"/>
    <property type="project" value="InterPro"/>
</dbReference>
<keyword evidence="3" id="KW-1185">Reference proteome</keyword>
<dbReference type="InterPro" id="IPR001387">
    <property type="entry name" value="Cro/C1-type_HTH"/>
</dbReference>
<feature type="domain" description="HTH cro/C1-type" evidence="1">
    <location>
        <begin position="30"/>
        <end position="84"/>
    </location>
</feature>
<dbReference type="OrthoDB" id="2292258at2"/>